<dbReference type="EMBL" id="JADGJQ010000054">
    <property type="protein sequence ID" value="KAJ3175280.1"/>
    <property type="molecule type" value="Genomic_DNA"/>
</dbReference>
<evidence type="ECO:0000313" key="1">
    <source>
        <dbReference type="EMBL" id="KAJ3175280.1"/>
    </source>
</evidence>
<protein>
    <submittedName>
        <fullName evidence="1">Uncharacterized protein</fullName>
    </submittedName>
</protein>
<organism evidence="1 2">
    <name type="scientific">Geranomyces variabilis</name>
    <dbReference type="NCBI Taxonomy" id="109894"/>
    <lineage>
        <taxon>Eukaryota</taxon>
        <taxon>Fungi</taxon>
        <taxon>Fungi incertae sedis</taxon>
        <taxon>Chytridiomycota</taxon>
        <taxon>Chytridiomycota incertae sedis</taxon>
        <taxon>Chytridiomycetes</taxon>
        <taxon>Spizellomycetales</taxon>
        <taxon>Powellomycetaceae</taxon>
        <taxon>Geranomyces</taxon>
    </lineage>
</organism>
<gene>
    <name evidence="1" type="ORF">HDU87_006362</name>
</gene>
<dbReference type="Proteomes" id="UP001212152">
    <property type="component" value="Unassembled WGS sequence"/>
</dbReference>
<dbReference type="AlphaFoldDB" id="A0AAD5TFN5"/>
<keyword evidence="2" id="KW-1185">Reference proteome</keyword>
<comment type="caution">
    <text evidence="1">The sequence shown here is derived from an EMBL/GenBank/DDBJ whole genome shotgun (WGS) entry which is preliminary data.</text>
</comment>
<sequence>MSNRIIPNPPESSTETAHRLSLSGFQSDVVLLVDIENGGPGWLIDAVEFLETLPDHIQQKLTVKIYQRRSARYDATSFPGFDKFEFRNGHTDRLGAAGSLLEIDLVSKLLRANPDGIFLMLSSIVALW</sequence>
<reference evidence="1" key="1">
    <citation type="submission" date="2020-05" db="EMBL/GenBank/DDBJ databases">
        <title>Phylogenomic resolution of chytrid fungi.</title>
        <authorList>
            <person name="Stajich J.E."/>
            <person name="Amses K."/>
            <person name="Simmons R."/>
            <person name="Seto K."/>
            <person name="Myers J."/>
            <person name="Bonds A."/>
            <person name="Quandt C.A."/>
            <person name="Barry K."/>
            <person name="Liu P."/>
            <person name="Grigoriev I."/>
            <person name="Longcore J.E."/>
            <person name="James T.Y."/>
        </authorList>
    </citation>
    <scope>NUCLEOTIDE SEQUENCE</scope>
    <source>
        <strain evidence="1">JEL0379</strain>
    </source>
</reference>
<evidence type="ECO:0000313" key="2">
    <source>
        <dbReference type="Proteomes" id="UP001212152"/>
    </source>
</evidence>
<accession>A0AAD5TFN5</accession>
<proteinExistence type="predicted"/>
<name>A0AAD5TFN5_9FUNG</name>